<protein>
    <submittedName>
        <fullName evidence="2">Hydrolase</fullName>
    </submittedName>
</protein>
<name>A0A858C1Y5_9FIRM</name>
<gene>
    <name evidence="2" type="ORF">Ami103574_04600</name>
</gene>
<dbReference type="KEGG" id="abut:Ami103574_04600"/>
<dbReference type="AlphaFoldDB" id="A0A858C1Y5"/>
<keyword evidence="3" id="KW-1185">Reference proteome</keyword>
<dbReference type="SUPFAM" id="SSF69279">
    <property type="entry name" value="Phage tail proteins"/>
    <property type="match status" value="1"/>
</dbReference>
<proteinExistence type="predicted"/>
<evidence type="ECO:0000259" key="1">
    <source>
        <dbReference type="Pfam" id="PF24032"/>
    </source>
</evidence>
<feature type="domain" description="YqbQ/XkdQ" evidence="1">
    <location>
        <begin position="20"/>
        <end position="314"/>
    </location>
</feature>
<dbReference type="GO" id="GO:0016787">
    <property type="term" value="F:hydrolase activity"/>
    <property type="evidence" value="ECO:0007669"/>
    <property type="project" value="UniProtKB-KW"/>
</dbReference>
<evidence type="ECO:0000313" key="2">
    <source>
        <dbReference type="EMBL" id="QIB70686.1"/>
    </source>
</evidence>
<dbReference type="Proteomes" id="UP000466848">
    <property type="component" value="Chromosome"/>
</dbReference>
<dbReference type="Pfam" id="PF24032">
    <property type="entry name" value="YQBQ"/>
    <property type="match status" value="1"/>
</dbReference>
<reference evidence="2 3" key="1">
    <citation type="submission" date="2020-02" db="EMBL/GenBank/DDBJ databases">
        <authorList>
            <person name="Kim Y.B."/>
            <person name="Roh S.W."/>
        </authorList>
    </citation>
    <scope>NUCLEOTIDE SEQUENCE [LARGE SCALE GENOMIC DNA]</scope>
    <source>
        <strain evidence="2 3">DSM 103574</strain>
    </source>
</reference>
<dbReference type="InterPro" id="IPR056937">
    <property type="entry name" value="YqbQ/XkdQ"/>
</dbReference>
<dbReference type="EMBL" id="CP048649">
    <property type="protein sequence ID" value="QIB70686.1"/>
    <property type="molecule type" value="Genomic_DNA"/>
</dbReference>
<sequence>MRLYITNNGIIYEPVVEGEITWETERFGSPGILSFTVLKDSVINFQEGNLVQLYVGDVKTFYGFVFTKKRSTSKAGAINVTAYDQLRYLKNKDAYIYPEAMTATQLIRALAHTYRLQAGELEDTGFIIPRRVESNQTLFDTIQTALDETLMSTRQLHVLYDDFGKLTLRNLETMKLPILIAPGTASDFDYSTSIDSGTYNQVKLYYDNQDTHKREGMVDFDPVNIEKWGVLQLCESVQNKGSIQQKVKDLLKFYNMKTRSLSVKKAFGDIRVRGGSGVMVSLNLGDIKVNTYMLVEKVKHTITEESHFMDLTLRGCDAYV</sequence>
<organism evidence="2 3">
    <name type="scientific">Aminipila butyrica</name>
    <dbReference type="NCBI Taxonomy" id="433296"/>
    <lineage>
        <taxon>Bacteria</taxon>
        <taxon>Bacillati</taxon>
        <taxon>Bacillota</taxon>
        <taxon>Clostridia</taxon>
        <taxon>Peptostreptococcales</taxon>
        <taxon>Anaerovoracaceae</taxon>
        <taxon>Aminipila</taxon>
    </lineage>
</organism>
<evidence type="ECO:0000313" key="3">
    <source>
        <dbReference type="Proteomes" id="UP000466848"/>
    </source>
</evidence>
<keyword evidence="2" id="KW-0378">Hydrolase</keyword>
<accession>A0A858C1Y5</accession>